<feature type="region of interest" description="Disordered" evidence="1">
    <location>
        <begin position="159"/>
        <end position="251"/>
    </location>
</feature>
<keyword evidence="2" id="KW-1133">Transmembrane helix</keyword>
<proteinExistence type="predicted"/>
<organism evidence="3">
    <name type="scientific">Micromonas pusilla</name>
    <name type="common">Picoplanktonic green alga</name>
    <name type="synonym">Chromulina pusilla</name>
    <dbReference type="NCBI Taxonomy" id="38833"/>
    <lineage>
        <taxon>Eukaryota</taxon>
        <taxon>Viridiplantae</taxon>
        <taxon>Chlorophyta</taxon>
        <taxon>Mamiellophyceae</taxon>
        <taxon>Mamiellales</taxon>
        <taxon>Mamiellaceae</taxon>
        <taxon>Micromonas</taxon>
    </lineage>
</organism>
<evidence type="ECO:0000313" key="3">
    <source>
        <dbReference type="EMBL" id="CAD8440831.1"/>
    </source>
</evidence>
<evidence type="ECO:0000256" key="1">
    <source>
        <dbReference type="SAM" id="MobiDB-lite"/>
    </source>
</evidence>
<evidence type="ECO:0008006" key="4">
    <source>
        <dbReference type="Google" id="ProtNLM"/>
    </source>
</evidence>
<feature type="transmembrane region" description="Helical" evidence="2">
    <location>
        <begin position="83"/>
        <end position="103"/>
    </location>
</feature>
<accession>A0A7S0GUD5</accession>
<feature type="compositionally biased region" description="Polar residues" evidence="1">
    <location>
        <begin position="180"/>
        <end position="189"/>
    </location>
</feature>
<gene>
    <name evidence="3" type="ORF">MSP1401_LOCUS6530</name>
</gene>
<sequence>MPRRALLHEGYPAEKDDDEIAARCREWRAYQQLSNGAEVPAANQCPCGESGLSKVQKNQCALPGERARNSSAAGTPLVSGGEALFLLLLLLTVSMCVSVLLSPESRRRRRERREREAREKARALRREQKRWDRSVTKGLWLEQPDGAVCVCVFDADATTKDDGDTSRSRRGRRAAAMKRLNQSDASSPETRVPGDDALGDAREFWDGGDGGSSTESSGGESDEGESDAEGRQSLSLEAQTGVRRLGDANNV</sequence>
<dbReference type="EMBL" id="HBEN01007923">
    <property type="protein sequence ID" value="CAD8440831.1"/>
    <property type="molecule type" value="Transcribed_RNA"/>
</dbReference>
<protein>
    <recommendedName>
        <fullName evidence="4">Transmembrane protein</fullName>
    </recommendedName>
</protein>
<reference evidence="3" key="1">
    <citation type="submission" date="2021-01" db="EMBL/GenBank/DDBJ databases">
        <authorList>
            <person name="Corre E."/>
            <person name="Pelletier E."/>
            <person name="Niang G."/>
            <person name="Scheremetjew M."/>
            <person name="Finn R."/>
            <person name="Kale V."/>
            <person name="Holt S."/>
            <person name="Cochrane G."/>
            <person name="Meng A."/>
            <person name="Brown T."/>
            <person name="Cohen L."/>
        </authorList>
    </citation>
    <scope>NUCLEOTIDE SEQUENCE</scope>
    <source>
        <strain evidence="3">CCAC1681</strain>
    </source>
</reference>
<dbReference type="AlphaFoldDB" id="A0A7S0GUD5"/>
<name>A0A7S0GUD5_MICPS</name>
<keyword evidence="2" id="KW-0812">Transmembrane</keyword>
<evidence type="ECO:0000256" key="2">
    <source>
        <dbReference type="SAM" id="Phobius"/>
    </source>
</evidence>
<keyword evidence="2" id="KW-0472">Membrane</keyword>